<dbReference type="InterPro" id="IPR001547">
    <property type="entry name" value="Glyco_hydro_5"/>
</dbReference>
<sequence length="389" mass="45036">MIKNNPLNRRNFLKHAGVATSLVGLAGGPLSAAGMLLPAQTKLPRWRGFNLLDLFSPEPRPGNHQNKTTEDDFRWMRDWGFDFVRLPMAYPRYLDIDYSRKITPDEVYKIDEKKVEEVDRLVMLANKYHLHMSLNLHRAPGYCVNSGFHEPYNLWKDQDAQDAFNFHWNFWGNRYKDLTNEQVSFDLVNEPGMREDMNDQHSKRSSVPGDVYRKVALNASKAIRKANPNHLVIADGNDTGSSVIPEIADLDIAQSCRGYFPHYISHYKAPWAFKDPDNLPDPKWPGMIDGRYYSKKDLEDFYQPWIDLAKQGVGVHCGECGCWIKTPHDVFLAWFGDVLNILTENNIGWGLWNFRGEFGLLDSNREDVAYEDWHGHQLDRKLLTLLQKH</sequence>
<name>A0A0L8V3S0_9BACT</name>
<dbReference type="Pfam" id="PF00150">
    <property type="entry name" value="Cellulase"/>
    <property type="match status" value="1"/>
</dbReference>
<keyword evidence="6" id="KW-0624">Polysaccharide degradation</keyword>
<dbReference type="Proteomes" id="UP000036958">
    <property type="component" value="Unassembled WGS sequence"/>
</dbReference>
<evidence type="ECO:0000256" key="2">
    <source>
        <dbReference type="ARBA" id="ARBA00022801"/>
    </source>
</evidence>
<evidence type="ECO:0000256" key="3">
    <source>
        <dbReference type="ARBA" id="ARBA00023001"/>
    </source>
</evidence>
<dbReference type="PANTHER" id="PTHR31297:SF41">
    <property type="entry name" value="ENDOGLUCANASE, PUTATIVE (AFU_ORTHOLOGUE AFUA_5G01830)-RELATED"/>
    <property type="match status" value="1"/>
</dbReference>
<dbReference type="AlphaFoldDB" id="A0A0L8V3S0"/>
<dbReference type="GO" id="GO:0030245">
    <property type="term" value="P:cellulose catabolic process"/>
    <property type="evidence" value="ECO:0007669"/>
    <property type="project" value="UniProtKB-KW"/>
</dbReference>
<gene>
    <name evidence="9" type="ORF">NC99_42190</name>
</gene>
<dbReference type="GO" id="GO:0008810">
    <property type="term" value="F:cellulase activity"/>
    <property type="evidence" value="ECO:0007669"/>
    <property type="project" value="UniProtKB-EC"/>
</dbReference>
<evidence type="ECO:0000256" key="1">
    <source>
        <dbReference type="ARBA" id="ARBA00005641"/>
    </source>
</evidence>
<dbReference type="InterPro" id="IPR050386">
    <property type="entry name" value="Glycosyl_hydrolase_5"/>
</dbReference>
<keyword evidence="10" id="KW-1185">Reference proteome</keyword>
<proteinExistence type="inferred from homology"/>
<keyword evidence="2 7" id="KW-0378">Hydrolase</keyword>
<dbReference type="PANTHER" id="PTHR31297">
    <property type="entry name" value="GLUCAN ENDO-1,6-BETA-GLUCOSIDASE B"/>
    <property type="match status" value="1"/>
</dbReference>
<dbReference type="EMBL" id="LGIA01000205">
    <property type="protein sequence ID" value="KOH43003.1"/>
    <property type="molecule type" value="Genomic_DNA"/>
</dbReference>
<evidence type="ECO:0000256" key="7">
    <source>
        <dbReference type="RuleBase" id="RU361153"/>
    </source>
</evidence>
<organism evidence="9 10">
    <name type="scientific">Sunxiuqinia dokdonensis</name>
    <dbReference type="NCBI Taxonomy" id="1409788"/>
    <lineage>
        <taxon>Bacteria</taxon>
        <taxon>Pseudomonadati</taxon>
        <taxon>Bacteroidota</taxon>
        <taxon>Bacteroidia</taxon>
        <taxon>Marinilabiliales</taxon>
        <taxon>Prolixibacteraceae</taxon>
        <taxon>Sunxiuqinia</taxon>
    </lineage>
</organism>
<evidence type="ECO:0000259" key="8">
    <source>
        <dbReference type="Pfam" id="PF00150"/>
    </source>
</evidence>
<evidence type="ECO:0000256" key="5">
    <source>
        <dbReference type="ARBA" id="ARBA00023295"/>
    </source>
</evidence>
<dbReference type="GO" id="GO:0005576">
    <property type="term" value="C:extracellular region"/>
    <property type="evidence" value="ECO:0007669"/>
    <property type="project" value="TreeGrafter"/>
</dbReference>
<dbReference type="OrthoDB" id="9800955at2"/>
<evidence type="ECO:0000313" key="9">
    <source>
        <dbReference type="EMBL" id="KOH43003.1"/>
    </source>
</evidence>
<evidence type="ECO:0000256" key="6">
    <source>
        <dbReference type="ARBA" id="ARBA00023326"/>
    </source>
</evidence>
<dbReference type="InterPro" id="IPR017853">
    <property type="entry name" value="GH"/>
</dbReference>
<comment type="caution">
    <text evidence="9">The sequence shown here is derived from an EMBL/GenBank/DDBJ whole genome shotgun (WGS) entry which is preliminary data.</text>
</comment>
<dbReference type="SUPFAM" id="SSF51445">
    <property type="entry name" value="(Trans)glycosidases"/>
    <property type="match status" value="1"/>
</dbReference>
<dbReference type="EC" id="3.2.1.4" evidence="9"/>
<dbReference type="STRING" id="1409788.NC99_42190"/>
<reference evidence="10" key="1">
    <citation type="submission" date="2015-07" db="EMBL/GenBank/DDBJ databases">
        <title>Genome sequencing of Sunxiuqinia dokdonensis strain SK.</title>
        <authorList>
            <person name="Ahn S."/>
            <person name="Kim B.-C."/>
        </authorList>
    </citation>
    <scope>NUCLEOTIDE SEQUENCE [LARGE SCALE GENOMIC DNA]</scope>
    <source>
        <strain evidence="10">SK</strain>
    </source>
</reference>
<feature type="domain" description="Glycoside hydrolase family 5" evidence="8">
    <location>
        <begin position="64"/>
        <end position="354"/>
    </location>
</feature>
<keyword evidence="4" id="KW-0119">Carbohydrate metabolism</keyword>
<dbReference type="InterPro" id="IPR006311">
    <property type="entry name" value="TAT_signal"/>
</dbReference>
<dbReference type="PATRIC" id="fig|1409788.3.peg.4308"/>
<dbReference type="NCBIfam" id="TIGR01409">
    <property type="entry name" value="TAT_signal_seq"/>
    <property type="match status" value="1"/>
</dbReference>
<dbReference type="InterPro" id="IPR019546">
    <property type="entry name" value="TAT_signal_bac_arc"/>
</dbReference>
<keyword evidence="5 7" id="KW-0326">Glycosidase</keyword>
<dbReference type="RefSeq" id="WP_053187874.1">
    <property type="nucleotide sequence ID" value="NZ_LGIA01000205.1"/>
</dbReference>
<evidence type="ECO:0000256" key="4">
    <source>
        <dbReference type="ARBA" id="ARBA00023277"/>
    </source>
</evidence>
<dbReference type="PROSITE" id="PS51318">
    <property type="entry name" value="TAT"/>
    <property type="match status" value="1"/>
</dbReference>
<keyword evidence="3" id="KW-0136">Cellulose degradation</keyword>
<protein>
    <submittedName>
        <fullName evidence="9">Glycosyl hydrolase family 5</fullName>
        <ecNumber evidence="9">3.2.1.4</ecNumber>
    </submittedName>
</protein>
<dbReference type="GO" id="GO:0008422">
    <property type="term" value="F:beta-glucosidase activity"/>
    <property type="evidence" value="ECO:0007669"/>
    <property type="project" value="TreeGrafter"/>
</dbReference>
<evidence type="ECO:0000313" key="10">
    <source>
        <dbReference type="Proteomes" id="UP000036958"/>
    </source>
</evidence>
<dbReference type="Gene3D" id="3.20.20.80">
    <property type="entry name" value="Glycosidases"/>
    <property type="match status" value="1"/>
</dbReference>
<comment type="similarity">
    <text evidence="1 7">Belongs to the glycosyl hydrolase 5 (cellulase A) family.</text>
</comment>
<accession>A0A0L8V3S0</accession>
<dbReference type="GO" id="GO:0009986">
    <property type="term" value="C:cell surface"/>
    <property type="evidence" value="ECO:0007669"/>
    <property type="project" value="TreeGrafter"/>
</dbReference>